<keyword evidence="3" id="KW-1185">Reference proteome</keyword>
<dbReference type="OrthoDB" id="2525851at2759"/>
<feature type="compositionally biased region" description="Polar residues" evidence="1">
    <location>
        <begin position="76"/>
        <end position="86"/>
    </location>
</feature>
<feature type="compositionally biased region" description="Polar residues" evidence="1">
    <location>
        <begin position="119"/>
        <end position="130"/>
    </location>
</feature>
<evidence type="ECO:0008006" key="4">
    <source>
        <dbReference type="Google" id="ProtNLM"/>
    </source>
</evidence>
<reference evidence="2 3" key="1">
    <citation type="journal article" date="2015" name="Front. Microbiol.">
        <title>Genome sequence of the plant growth promoting endophytic yeast Rhodotorula graminis WP1.</title>
        <authorList>
            <person name="Firrincieli A."/>
            <person name="Otillar R."/>
            <person name="Salamov A."/>
            <person name="Schmutz J."/>
            <person name="Khan Z."/>
            <person name="Redman R.S."/>
            <person name="Fleck N.D."/>
            <person name="Lindquist E."/>
            <person name="Grigoriev I.V."/>
            <person name="Doty S.L."/>
        </authorList>
    </citation>
    <scope>NUCLEOTIDE SEQUENCE [LARGE SCALE GENOMIC DNA]</scope>
    <source>
        <strain evidence="2 3">WP1</strain>
    </source>
</reference>
<feature type="compositionally biased region" description="Polar residues" evidence="1">
    <location>
        <begin position="616"/>
        <end position="631"/>
    </location>
</feature>
<dbReference type="AlphaFoldDB" id="A0A194SAN2"/>
<feature type="compositionally biased region" description="Polar residues" evidence="1">
    <location>
        <begin position="572"/>
        <end position="582"/>
    </location>
</feature>
<sequence>MAPASPPMASPESSHQSVGPASAPTTPSRTRTDSKSPSGVSHGRSNVAATASRCIKDPSAPALVEDDADRSRSSAGDNSIIFSSGGSVVYHPRMSDSSVASNFEILSVTESVAALNVGPDSSLSSSTSQVKAGPPRASTAAMSSFPVEASPGRTARTRHAPVESTPRRSRTMSASLNPAAAAFSAQQRPSRHDSSGVAHLFSSILRSGKNLNGDLTVDAKTAMAAHGLKPIPSLHGTSLLPYSRNPSGSDAFRFTVENDEHGFEPIPDSEIEFHASQRTLPLPLPGNARYTPAGRQVLAQQRRVVSAPTPSDSVMSGSSRQVEGSTRRVVTAPVPSSSTPDASVPSIGPTPATRAAIAAAQQQQYQRSIMEQLQQAQARDEAFAKQAHLAHQVPQYQLAPSSSQPGPFLPQPFSPYLSAQASTSAASEPFGAPVQPGPQPFAYPISGFAASLGPSTSYGGLQAQRRSSILITPEGQIAFVDSAMLLQLAGQQVVEAHEPVALGSRATDSAPSSRTTSYGAVLEMDSAEEQALSEEGPDVHLAALAASTSGRRRPSRAEQLDRRRRKHRPTLSDATVTAQTYVEQGRRKSAMASFPPPGGWRRPSVASSLAPEPRHASSSAAAYSGTRSASISGGHAATRTSLRPTDSRSASGSSEAYRPPMVRRRSSSQSGSEHDYSAPTLEGPSRVLSSIGNVPPALSAKVGSHPELHATFQLPPSAPIVQVEPPTPKPVRTSGRSTSAFSPQAVARNSVVTANSGVPTFRTASINSGSSDGTVTPGGDDRAGPVVSLPKGKGYHGRGKRREPRQSDPTGRSSGHL</sequence>
<feature type="compositionally biased region" description="Polar residues" evidence="1">
    <location>
        <begin position="308"/>
        <end position="324"/>
    </location>
</feature>
<feature type="compositionally biased region" description="Polar residues" evidence="1">
    <location>
        <begin position="750"/>
        <end position="774"/>
    </location>
</feature>
<dbReference type="Proteomes" id="UP000053890">
    <property type="component" value="Unassembled WGS sequence"/>
</dbReference>
<proteinExistence type="predicted"/>
<dbReference type="STRING" id="578459.A0A194SAN2"/>
<dbReference type="GeneID" id="28976308"/>
<protein>
    <recommendedName>
        <fullName evidence="4">Proteophosphoglycan ppg4</fullName>
    </recommendedName>
</protein>
<evidence type="ECO:0000256" key="1">
    <source>
        <dbReference type="SAM" id="MobiDB-lite"/>
    </source>
</evidence>
<feature type="region of interest" description="Disordered" evidence="1">
    <location>
        <begin position="544"/>
        <end position="817"/>
    </location>
</feature>
<organism evidence="2 3">
    <name type="scientific">Rhodotorula graminis (strain WP1)</name>
    <dbReference type="NCBI Taxonomy" id="578459"/>
    <lineage>
        <taxon>Eukaryota</taxon>
        <taxon>Fungi</taxon>
        <taxon>Dikarya</taxon>
        <taxon>Basidiomycota</taxon>
        <taxon>Pucciniomycotina</taxon>
        <taxon>Microbotryomycetes</taxon>
        <taxon>Sporidiobolales</taxon>
        <taxon>Sporidiobolaceae</taxon>
        <taxon>Rhodotorula</taxon>
    </lineage>
</organism>
<evidence type="ECO:0000313" key="3">
    <source>
        <dbReference type="Proteomes" id="UP000053890"/>
    </source>
</evidence>
<dbReference type="EMBL" id="KQ474074">
    <property type="protein sequence ID" value="KPV77649.1"/>
    <property type="molecule type" value="Genomic_DNA"/>
</dbReference>
<evidence type="ECO:0000313" key="2">
    <source>
        <dbReference type="EMBL" id="KPV77649.1"/>
    </source>
</evidence>
<gene>
    <name evidence="2" type="ORF">RHOBADRAFT_51476</name>
</gene>
<feature type="compositionally biased region" description="Basic residues" evidence="1">
    <location>
        <begin position="793"/>
        <end position="803"/>
    </location>
</feature>
<feature type="region of interest" description="Disordered" evidence="1">
    <location>
        <begin position="305"/>
        <end position="346"/>
    </location>
</feature>
<feature type="region of interest" description="Disordered" evidence="1">
    <location>
        <begin position="118"/>
        <end position="174"/>
    </location>
</feature>
<feature type="compositionally biased region" description="Polar residues" evidence="1">
    <location>
        <begin position="15"/>
        <end position="49"/>
    </location>
</feature>
<feature type="region of interest" description="Disordered" evidence="1">
    <location>
        <begin position="1"/>
        <end position="90"/>
    </location>
</feature>
<feature type="compositionally biased region" description="Polar residues" evidence="1">
    <location>
        <begin position="807"/>
        <end position="817"/>
    </location>
</feature>
<name>A0A194SAN2_RHOGW</name>
<accession>A0A194SAN2</accession>
<dbReference type="RefSeq" id="XP_018273698.1">
    <property type="nucleotide sequence ID" value="XM_018415860.1"/>
</dbReference>
<dbReference type="OMA" id="PYPIANT"/>
<feature type="compositionally biased region" description="Polar residues" evidence="1">
    <location>
        <begin position="638"/>
        <end position="654"/>
    </location>
</feature>